<proteinExistence type="inferred from homology"/>
<gene>
    <name evidence="5" type="primary">hycI</name>
    <name evidence="5" type="ORF">MBCUT_09740</name>
</gene>
<sequence>MKLELKKFLKDYEKLVIFGIGNSLKGDDGLGSYFVNILKNNLKLKLDAEKNENDESIILIDAGLAPENFTGEIKRENPSHILIIDAALMDLAPGTIKVIEKEEIADVNISTHSMSLSYLIKYLEIYHTFHILFIGIQPLSMELGEELSPKILESVNYLKNLVVSELC</sequence>
<dbReference type="EC" id="3.4.23.51" evidence="5"/>
<reference evidence="5 6" key="1">
    <citation type="submission" date="2016-04" db="EMBL/GenBank/DDBJ databases">
        <title>Genome sequence of Methanobrevibacter cuticularis DSM 11139.</title>
        <authorList>
            <person name="Poehlein A."/>
            <person name="Seedorf H."/>
            <person name="Daniel R."/>
        </authorList>
    </citation>
    <scope>NUCLEOTIDE SEQUENCE [LARGE SCALE GENOMIC DNA]</scope>
    <source>
        <strain evidence="5 6">DSM 11139</strain>
    </source>
</reference>
<dbReference type="PANTHER" id="PTHR30302">
    <property type="entry name" value="HYDROGENASE 1 MATURATION PROTEASE"/>
    <property type="match status" value="1"/>
</dbReference>
<comment type="similarity">
    <text evidence="1">Belongs to the peptidase A31 family.</text>
</comment>
<evidence type="ECO:0000256" key="1">
    <source>
        <dbReference type="ARBA" id="ARBA00006814"/>
    </source>
</evidence>
<evidence type="ECO:0000313" key="5">
    <source>
        <dbReference type="EMBL" id="KZX16238.1"/>
    </source>
</evidence>
<dbReference type="PATRIC" id="fig|47311.3.peg.1076"/>
<keyword evidence="4 5" id="KW-0378">Hydrolase</keyword>
<dbReference type="Proteomes" id="UP000077275">
    <property type="component" value="Unassembled WGS sequence"/>
</dbReference>
<dbReference type="InterPro" id="IPR023430">
    <property type="entry name" value="Pept_HybD-like_dom_sf"/>
</dbReference>
<organism evidence="5 6">
    <name type="scientific">Methanobrevibacter cuticularis</name>
    <dbReference type="NCBI Taxonomy" id="47311"/>
    <lineage>
        <taxon>Archaea</taxon>
        <taxon>Methanobacteriati</taxon>
        <taxon>Methanobacteriota</taxon>
        <taxon>Methanomada group</taxon>
        <taxon>Methanobacteria</taxon>
        <taxon>Methanobacteriales</taxon>
        <taxon>Methanobacteriaceae</taxon>
        <taxon>Methanobrevibacter</taxon>
    </lineage>
</organism>
<dbReference type="PRINTS" id="PR00446">
    <property type="entry name" value="HYDRGNUPTAKE"/>
</dbReference>
<evidence type="ECO:0000256" key="4">
    <source>
        <dbReference type="ARBA" id="ARBA00022801"/>
    </source>
</evidence>
<keyword evidence="2 5" id="KW-0645">Protease</keyword>
<comment type="caution">
    <text evidence="5">The sequence shown here is derived from an EMBL/GenBank/DDBJ whole genome shotgun (WGS) entry which is preliminary data.</text>
</comment>
<dbReference type="RefSeq" id="WP_245634943.1">
    <property type="nucleotide sequence ID" value="NZ_LWMW01000097.1"/>
</dbReference>
<dbReference type="GO" id="GO:0008047">
    <property type="term" value="F:enzyme activator activity"/>
    <property type="evidence" value="ECO:0007669"/>
    <property type="project" value="InterPro"/>
</dbReference>
<keyword evidence="6" id="KW-1185">Reference proteome</keyword>
<name>A0A166E3F4_9EURY</name>
<dbReference type="EMBL" id="LWMW01000097">
    <property type="protein sequence ID" value="KZX16238.1"/>
    <property type="molecule type" value="Genomic_DNA"/>
</dbReference>
<dbReference type="InterPro" id="IPR000671">
    <property type="entry name" value="Peptidase_A31"/>
</dbReference>
<accession>A0A166E3F4</accession>
<dbReference type="InterPro" id="IPR004420">
    <property type="entry name" value="Pept_A31_hyd_mat_HycI"/>
</dbReference>
<dbReference type="AlphaFoldDB" id="A0A166E3F4"/>
<dbReference type="CDD" id="cd06067">
    <property type="entry name" value="H2MP_MemB-H2evol"/>
    <property type="match status" value="1"/>
</dbReference>
<dbReference type="NCBIfam" id="TIGR00142">
    <property type="entry name" value="hycI"/>
    <property type="match status" value="1"/>
</dbReference>
<dbReference type="Gene3D" id="3.40.50.1450">
    <property type="entry name" value="HybD-like"/>
    <property type="match status" value="1"/>
</dbReference>
<evidence type="ECO:0000256" key="2">
    <source>
        <dbReference type="ARBA" id="ARBA00022670"/>
    </source>
</evidence>
<evidence type="ECO:0000256" key="3">
    <source>
        <dbReference type="ARBA" id="ARBA00022750"/>
    </source>
</evidence>
<evidence type="ECO:0000313" key="6">
    <source>
        <dbReference type="Proteomes" id="UP000077275"/>
    </source>
</evidence>
<dbReference type="SUPFAM" id="SSF53163">
    <property type="entry name" value="HybD-like"/>
    <property type="match status" value="1"/>
</dbReference>
<dbReference type="Pfam" id="PF01750">
    <property type="entry name" value="HycI"/>
    <property type="match status" value="1"/>
</dbReference>
<keyword evidence="3" id="KW-0064">Aspartyl protease</keyword>
<dbReference type="NCBIfam" id="TIGR00072">
    <property type="entry name" value="hydrog_prot"/>
    <property type="match status" value="1"/>
</dbReference>
<protein>
    <submittedName>
        <fullName evidence="5">Hydrogenase 3 maturation protease</fullName>
        <ecNumber evidence="5">3.4.23.51</ecNumber>
    </submittedName>
</protein>
<dbReference type="GO" id="GO:0016485">
    <property type="term" value="P:protein processing"/>
    <property type="evidence" value="ECO:0007669"/>
    <property type="project" value="TreeGrafter"/>
</dbReference>
<dbReference type="GO" id="GO:0004190">
    <property type="term" value="F:aspartic-type endopeptidase activity"/>
    <property type="evidence" value="ECO:0007669"/>
    <property type="project" value="UniProtKB-KW"/>
</dbReference>
<dbReference type="PANTHER" id="PTHR30302:SF1">
    <property type="entry name" value="HYDROGENASE 2 MATURATION PROTEASE"/>
    <property type="match status" value="1"/>
</dbReference>
<dbReference type="STRING" id="47311.MBCUT_09740"/>